<feature type="active site" description="Nucleophile; methyl group acceptor" evidence="8">
    <location>
        <position position="127"/>
    </location>
</feature>
<dbReference type="InterPro" id="IPR001497">
    <property type="entry name" value="MethylDNA_cys_MeTrfase_AS"/>
</dbReference>
<evidence type="ECO:0000256" key="1">
    <source>
        <dbReference type="ARBA" id="ARBA00001286"/>
    </source>
</evidence>
<dbReference type="SUPFAM" id="SSF46767">
    <property type="entry name" value="Methylated DNA-protein cysteine methyltransferase, C-terminal domain"/>
    <property type="match status" value="1"/>
</dbReference>
<name>A0ABT7DXE7_9NEIS</name>
<dbReference type="NCBIfam" id="TIGR00589">
    <property type="entry name" value="ogt"/>
    <property type="match status" value="1"/>
</dbReference>
<comment type="caution">
    <text evidence="10">The sequence shown here is derived from an EMBL/GenBank/DDBJ whole genome shotgun (WGS) entry which is preliminary data.</text>
</comment>
<evidence type="ECO:0000259" key="9">
    <source>
        <dbReference type="Pfam" id="PF01035"/>
    </source>
</evidence>
<keyword evidence="11" id="KW-1185">Reference proteome</keyword>
<comment type="function">
    <text evidence="8">Involved in the cellular defense against the biological effects of O6-methylguanine (O6-MeG) and O4-methylthymine (O4-MeT) in DNA. Repairs the methylated nucleobase in DNA by stoichiometrically transferring the methyl group to a cysteine residue in the enzyme. This is a suicide reaction: the enzyme is irreversibly inactivated.</text>
</comment>
<dbReference type="EC" id="2.1.1.63" evidence="8"/>
<dbReference type="SUPFAM" id="SSF53155">
    <property type="entry name" value="Methylated DNA-protein cysteine methyltransferase domain"/>
    <property type="match status" value="1"/>
</dbReference>
<protein>
    <recommendedName>
        <fullName evidence="8">Methylated-DNA--protein-cysteine methyltransferase</fullName>
        <ecNumber evidence="8">2.1.1.63</ecNumber>
    </recommendedName>
    <alternativeName>
        <fullName evidence="8">6-O-methylguanine-DNA methyltransferase</fullName>
        <shortName evidence="8">MGMT</shortName>
    </alternativeName>
    <alternativeName>
        <fullName evidence="8">O-6-methylguanine-DNA-alkyltransferase</fullName>
    </alternativeName>
</protein>
<keyword evidence="2 8" id="KW-0963">Cytoplasm</keyword>
<dbReference type="Gene3D" id="1.10.10.10">
    <property type="entry name" value="Winged helix-like DNA-binding domain superfamily/Winged helix DNA-binding domain"/>
    <property type="match status" value="1"/>
</dbReference>
<keyword evidence="5 8" id="KW-0227">DNA damage</keyword>
<keyword evidence="4 8" id="KW-0808">Transferase</keyword>
<evidence type="ECO:0000256" key="3">
    <source>
        <dbReference type="ARBA" id="ARBA00022603"/>
    </source>
</evidence>
<dbReference type="InterPro" id="IPR036388">
    <property type="entry name" value="WH-like_DNA-bd_sf"/>
</dbReference>
<dbReference type="InterPro" id="IPR036217">
    <property type="entry name" value="MethylDNA_cys_MeTrfase_DNAb"/>
</dbReference>
<dbReference type="PANTHER" id="PTHR10815">
    <property type="entry name" value="METHYLATED-DNA--PROTEIN-CYSTEINE METHYLTRANSFERASE"/>
    <property type="match status" value="1"/>
</dbReference>
<evidence type="ECO:0000256" key="6">
    <source>
        <dbReference type="ARBA" id="ARBA00023204"/>
    </source>
</evidence>
<comment type="catalytic activity">
    <reaction evidence="7 8">
        <text>a 6-O-methyl-2'-deoxyguanosine in DNA + L-cysteinyl-[protein] = S-methyl-L-cysteinyl-[protein] + a 2'-deoxyguanosine in DNA</text>
        <dbReference type="Rhea" id="RHEA:24000"/>
        <dbReference type="Rhea" id="RHEA-COMP:10131"/>
        <dbReference type="Rhea" id="RHEA-COMP:10132"/>
        <dbReference type="Rhea" id="RHEA-COMP:11367"/>
        <dbReference type="Rhea" id="RHEA-COMP:11368"/>
        <dbReference type="ChEBI" id="CHEBI:29950"/>
        <dbReference type="ChEBI" id="CHEBI:82612"/>
        <dbReference type="ChEBI" id="CHEBI:85445"/>
        <dbReference type="ChEBI" id="CHEBI:85448"/>
        <dbReference type="EC" id="2.1.1.63"/>
    </reaction>
</comment>
<dbReference type="Pfam" id="PF01035">
    <property type="entry name" value="DNA_binding_1"/>
    <property type="match status" value="1"/>
</dbReference>
<organism evidence="10 11">
    <name type="scientific">Parachitinimonas caeni</name>
    <dbReference type="NCBI Taxonomy" id="3031301"/>
    <lineage>
        <taxon>Bacteria</taxon>
        <taxon>Pseudomonadati</taxon>
        <taxon>Pseudomonadota</taxon>
        <taxon>Betaproteobacteria</taxon>
        <taxon>Neisseriales</taxon>
        <taxon>Chitinibacteraceae</taxon>
        <taxon>Parachitinimonas</taxon>
    </lineage>
</organism>
<keyword evidence="6 8" id="KW-0234">DNA repair</keyword>
<sequence>MWYARFYTRLGSMLALAGPDGLLGLYFADQKYLPSLADAVEMPSHPMLRQAQAQLNAWLAGDIETFDLPLAPQGTLLQQQVWQALQSIPAGQTWTYLQLARHVGRERAVRAVAQAVARNPLIIVVPCHRVIGTNGSLTGFAAGIERKRALLDREQPALAIAC</sequence>
<dbReference type="PANTHER" id="PTHR10815:SF5">
    <property type="entry name" value="METHYLATED-DNA--PROTEIN-CYSTEINE METHYLTRANSFERASE"/>
    <property type="match status" value="1"/>
</dbReference>
<evidence type="ECO:0000256" key="2">
    <source>
        <dbReference type="ARBA" id="ARBA00022490"/>
    </source>
</evidence>
<dbReference type="RefSeq" id="WP_284101055.1">
    <property type="nucleotide sequence ID" value="NZ_JARRAF010000012.1"/>
</dbReference>
<reference evidence="10" key="1">
    <citation type="submission" date="2023-03" db="EMBL/GenBank/DDBJ databases">
        <title>Chitinimonas shenzhenensis gen. nov., sp. nov., a novel member of family Burkholderiaceae isolated from activated sludge collected in Shen Zhen, China.</title>
        <authorList>
            <person name="Wang X."/>
        </authorList>
    </citation>
    <scope>NUCLEOTIDE SEQUENCE</scope>
    <source>
        <strain evidence="10">DQS-5</strain>
    </source>
</reference>
<dbReference type="Gene3D" id="3.30.160.70">
    <property type="entry name" value="Methylated DNA-protein cysteine methyltransferase domain"/>
    <property type="match status" value="1"/>
</dbReference>
<proteinExistence type="inferred from homology"/>
<gene>
    <name evidence="10" type="ORF">PZA18_11845</name>
</gene>
<evidence type="ECO:0000256" key="7">
    <source>
        <dbReference type="ARBA" id="ARBA00049348"/>
    </source>
</evidence>
<comment type="miscellaneous">
    <text evidence="8">This enzyme catalyzes only one turnover and therefore is not strictly catalytic. According to one definition, an enzyme is a biocatalyst that acts repeatedly and over many reaction cycles.</text>
</comment>
<feature type="domain" description="Methylated-DNA-[protein]-cysteine S-methyltransferase DNA binding" evidence="9">
    <location>
        <begin position="77"/>
        <end position="155"/>
    </location>
</feature>
<dbReference type="InterPro" id="IPR023546">
    <property type="entry name" value="MGMT"/>
</dbReference>
<dbReference type="GO" id="GO:0003908">
    <property type="term" value="F:methylated-DNA-[protein]-cysteine S-methyltransferase activity"/>
    <property type="evidence" value="ECO:0007669"/>
    <property type="project" value="UniProtKB-EC"/>
</dbReference>
<evidence type="ECO:0000256" key="5">
    <source>
        <dbReference type="ARBA" id="ARBA00022763"/>
    </source>
</evidence>
<comment type="subcellular location">
    <subcellularLocation>
        <location evidence="8">Cytoplasm</location>
    </subcellularLocation>
</comment>
<comment type="similarity">
    <text evidence="8">Belongs to the MGMT family.</text>
</comment>
<dbReference type="Proteomes" id="UP001172778">
    <property type="component" value="Unassembled WGS sequence"/>
</dbReference>
<accession>A0ABT7DXE7</accession>
<dbReference type="EMBL" id="JARRAF010000012">
    <property type="protein sequence ID" value="MDK2124741.1"/>
    <property type="molecule type" value="Genomic_DNA"/>
</dbReference>
<dbReference type="HAMAP" id="MF_00772">
    <property type="entry name" value="OGT"/>
    <property type="match status" value="1"/>
</dbReference>
<comment type="catalytic activity">
    <reaction evidence="1 8">
        <text>a 4-O-methyl-thymidine in DNA + L-cysteinyl-[protein] = a thymidine in DNA + S-methyl-L-cysteinyl-[protein]</text>
        <dbReference type="Rhea" id="RHEA:53428"/>
        <dbReference type="Rhea" id="RHEA-COMP:10131"/>
        <dbReference type="Rhea" id="RHEA-COMP:10132"/>
        <dbReference type="Rhea" id="RHEA-COMP:13555"/>
        <dbReference type="Rhea" id="RHEA-COMP:13556"/>
        <dbReference type="ChEBI" id="CHEBI:29950"/>
        <dbReference type="ChEBI" id="CHEBI:82612"/>
        <dbReference type="ChEBI" id="CHEBI:137386"/>
        <dbReference type="ChEBI" id="CHEBI:137387"/>
        <dbReference type="EC" id="2.1.1.63"/>
    </reaction>
</comment>
<evidence type="ECO:0000256" key="8">
    <source>
        <dbReference type="HAMAP-Rule" id="MF_00772"/>
    </source>
</evidence>
<dbReference type="PROSITE" id="PS00374">
    <property type="entry name" value="MGMT"/>
    <property type="match status" value="1"/>
</dbReference>
<keyword evidence="3 8" id="KW-0489">Methyltransferase</keyword>
<dbReference type="InterPro" id="IPR036631">
    <property type="entry name" value="MGMT_N_sf"/>
</dbReference>
<evidence type="ECO:0000313" key="11">
    <source>
        <dbReference type="Proteomes" id="UP001172778"/>
    </source>
</evidence>
<evidence type="ECO:0000313" key="10">
    <source>
        <dbReference type="EMBL" id="MDK2124741.1"/>
    </source>
</evidence>
<dbReference type="GO" id="GO:0032259">
    <property type="term" value="P:methylation"/>
    <property type="evidence" value="ECO:0007669"/>
    <property type="project" value="UniProtKB-KW"/>
</dbReference>
<dbReference type="InterPro" id="IPR014048">
    <property type="entry name" value="MethylDNA_cys_MeTrfase_DNA-bd"/>
</dbReference>
<dbReference type="CDD" id="cd06445">
    <property type="entry name" value="ATase"/>
    <property type="match status" value="1"/>
</dbReference>
<evidence type="ECO:0000256" key="4">
    <source>
        <dbReference type="ARBA" id="ARBA00022679"/>
    </source>
</evidence>